<dbReference type="EMBL" id="VOBR01000026">
    <property type="protein sequence ID" value="TWP47417.1"/>
    <property type="molecule type" value="Genomic_DNA"/>
</dbReference>
<keyword evidence="3" id="KW-1185">Reference proteome</keyword>
<feature type="compositionally biased region" description="Polar residues" evidence="1">
    <location>
        <begin position="16"/>
        <end position="27"/>
    </location>
</feature>
<dbReference type="AlphaFoldDB" id="A0A563EK75"/>
<evidence type="ECO:0000256" key="1">
    <source>
        <dbReference type="SAM" id="MobiDB-lite"/>
    </source>
</evidence>
<comment type="caution">
    <text evidence="2">The sequence shown here is derived from an EMBL/GenBank/DDBJ whole genome shotgun (WGS) entry which is preliminary data.</text>
</comment>
<protein>
    <submittedName>
        <fullName evidence="2">Uncharacterized protein</fullName>
    </submittedName>
</protein>
<accession>A0A563EK75</accession>
<feature type="compositionally biased region" description="Basic and acidic residues" evidence="1">
    <location>
        <begin position="1"/>
        <end position="14"/>
    </location>
</feature>
<sequence>MRPGENEQDREPRGHNSGSIPSDTARSAPTPEEARELLYRRYFGTGALHRWREPGTEQGRARMDADVLRLLEMTSADLYCDGDAVAALLEIGDFQEWT</sequence>
<dbReference type="RefSeq" id="WP_146357857.1">
    <property type="nucleotide sequence ID" value="NZ_VOBR01000026.1"/>
</dbReference>
<organism evidence="2 3">
    <name type="scientific">Lentzea tibetensis</name>
    <dbReference type="NCBI Taxonomy" id="2591470"/>
    <lineage>
        <taxon>Bacteria</taxon>
        <taxon>Bacillati</taxon>
        <taxon>Actinomycetota</taxon>
        <taxon>Actinomycetes</taxon>
        <taxon>Pseudonocardiales</taxon>
        <taxon>Pseudonocardiaceae</taxon>
        <taxon>Lentzea</taxon>
    </lineage>
</organism>
<dbReference type="OrthoDB" id="3699127at2"/>
<reference evidence="2 3" key="1">
    <citation type="submission" date="2019-07" db="EMBL/GenBank/DDBJ databases">
        <title>Lentzea xizangensis sp. nov., isolated from Qinghai-Tibetan Plateau Soils.</title>
        <authorList>
            <person name="Huang J."/>
        </authorList>
    </citation>
    <scope>NUCLEOTIDE SEQUENCE [LARGE SCALE GENOMIC DNA]</scope>
    <source>
        <strain evidence="2 3">FXJ1.1311</strain>
    </source>
</reference>
<proteinExistence type="predicted"/>
<dbReference type="Proteomes" id="UP000316639">
    <property type="component" value="Unassembled WGS sequence"/>
</dbReference>
<evidence type="ECO:0000313" key="2">
    <source>
        <dbReference type="EMBL" id="TWP47417.1"/>
    </source>
</evidence>
<gene>
    <name evidence="2" type="ORF">FKR81_32400</name>
</gene>
<evidence type="ECO:0000313" key="3">
    <source>
        <dbReference type="Proteomes" id="UP000316639"/>
    </source>
</evidence>
<feature type="region of interest" description="Disordered" evidence="1">
    <location>
        <begin position="1"/>
        <end position="33"/>
    </location>
</feature>
<name>A0A563EK75_9PSEU</name>